<feature type="region of interest" description="Disordered" evidence="1">
    <location>
        <begin position="40"/>
        <end position="91"/>
    </location>
</feature>
<dbReference type="InterPro" id="IPR018392">
    <property type="entry name" value="LysM"/>
</dbReference>
<name>A0A347UFA4_9RHOB</name>
<dbReference type="Pfam" id="PF01476">
    <property type="entry name" value="LysM"/>
    <property type="match status" value="1"/>
</dbReference>
<reference evidence="3 4" key="1">
    <citation type="submission" date="2018-09" db="EMBL/GenBank/DDBJ databases">
        <title>Profundibacter amoris BAR1 gen. nov., sp. nov., a new member of the Roseobacter clade isolated at Lokis Castle Vent Field on the Arctic Mid-Oceanic Ridge.</title>
        <authorList>
            <person name="Le Moine Bauer S."/>
            <person name="Sjoeberg A.G."/>
            <person name="L'Haridon S."/>
            <person name="Stokke R."/>
            <person name="Roalkvam I."/>
            <person name="Steen I.H."/>
            <person name="Dahle H."/>
        </authorList>
    </citation>
    <scope>NUCLEOTIDE SEQUENCE [LARGE SCALE GENOMIC DNA]</scope>
    <source>
        <strain evidence="3 4">BAR1</strain>
    </source>
</reference>
<evidence type="ECO:0000259" key="2">
    <source>
        <dbReference type="PROSITE" id="PS51782"/>
    </source>
</evidence>
<dbReference type="InterPro" id="IPR052196">
    <property type="entry name" value="Bact_Kbp"/>
</dbReference>
<protein>
    <submittedName>
        <fullName evidence="3">LysM peptidoglycan-binding domain-containing protein</fullName>
    </submittedName>
</protein>
<evidence type="ECO:0000256" key="1">
    <source>
        <dbReference type="SAM" id="MobiDB-lite"/>
    </source>
</evidence>
<dbReference type="InterPro" id="IPR036779">
    <property type="entry name" value="LysM_dom_sf"/>
</dbReference>
<sequence length="435" mass="44793">MVAGGAAAVAVALAAYLGYQYFNNKQAPVTLLQPTEGADTNVVSGADTGTSPATTAPTQSETASNAPADDQATTQGQTNGTTPPVPAPKFDVVRLEPDGSSVIAGLAQPGEEVTILLDGKEVARATADSQGNFVSLLTVPPSDTARVVTLSVPGEGDAVVASDDSIILAPVTSPAQPQDQIASATQLQIEQPAEVNTPANTAALEAGETGAQTGAPDDETTQTRTPAATAVETQTQTATTTADEDTQTPADNASGTPKAPAVLLATKDGVRVLQPADSSPDMTTNVVIDAITYDAAGEVQLSGRGTDEGFVRVYLDNKPVLTTPIEAGGGWHTELPDVDSGIYTLRVDQVDATGAVVSRTETPFKREAAEALQSTQSTSRTPAIAITVQPGSTLWAIARETYGDGMMYVRVFEANRDSIRDPDLIYPGQVFAVPD</sequence>
<dbReference type="OrthoDB" id="370541at2"/>
<dbReference type="Proteomes" id="UP000261704">
    <property type="component" value="Chromosome"/>
</dbReference>
<keyword evidence="4" id="KW-1185">Reference proteome</keyword>
<proteinExistence type="predicted"/>
<dbReference type="AlphaFoldDB" id="A0A347UFA4"/>
<gene>
    <name evidence="3" type="ORF">BAR1_06025</name>
</gene>
<feature type="region of interest" description="Disordered" evidence="1">
    <location>
        <begin position="209"/>
        <end position="258"/>
    </location>
</feature>
<feature type="domain" description="LysM" evidence="2">
    <location>
        <begin position="384"/>
        <end position="433"/>
    </location>
</feature>
<feature type="compositionally biased region" description="Low complexity" evidence="1">
    <location>
        <begin position="66"/>
        <end position="82"/>
    </location>
</feature>
<feature type="compositionally biased region" description="Polar residues" evidence="1">
    <location>
        <begin position="41"/>
        <end position="65"/>
    </location>
</feature>
<dbReference type="PANTHER" id="PTHR34700">
    <property type="entry name" value="POTASSIUM BINDING PROTEIN KBP"/>
    <property type="match status" value="1"/>
</dbReference>
<dbReference type="Gene3D" id="3.10.350.10">
    <property type="entry name" value="LysM domain"/>
    <property type="match status" value="1"/>
</dbReference>
<organism evidence="3 4">
    <name type="scientific">Profundibacter amoris</name>
    <dbReference type="NCBI Taxonomy" id="2171755"/>
    <lineage>
        <taxon>Bacteria</taxon>
        <taxon>Pseudomonadati</taxon>
        <taxon>Pseudomonadota</taxon>
        <taxon>Alphaproteobacteria</taxon>
        <taxon>Rhodobacterales</taxon>
        <taxon>Paracoccaceae</taxon>
        <taxon>Profundibacter</taxon>
    </lineage>
</organism>
<dbReference type="EMBL" id="CP032125">
    <property type="protein sequence ID" value="AXX97532.1"/>
    <property type="molecule type" value="Genomic_DNA"/>
</dbReference>
<evidence type="ECO:0000313" key="4">
    <source>
        <dbReference type="Proteomes" id="UP000261704"/>
    </source>
</evidence>
<dbReference type="SMART" id="SM00257">
    <property type="entry name" value="LysM"/>
    <property type="match status" value="1"/>
</dbReference>
<dbReference type="PANTHER" id="PTHR34700:SF4">
    <property type="entry name" value="PHAGE-LIKE ELEMENT PBSX PROTEIN XKDP"/>
    <property type="match status" value="1"/>
</dbReference>
<dbReference type="PROSITE" id="PS51782">
    <property type="entry name" value="LYSM"/>
    <property type="match status" value="1"/>
</dbReference>
<evidence type="ECO:0000313" key="3">
    <source>
        <dbReference type="EMBL" id="AXX97532.1"/>
    </source>
</evidence>
<dbReference type="CDD" id="cd00118">
    <property type="entry name" value="LysM"/>
    <property type="match status" value="1"/>
</dbReference>
<accession>A0A347UFA4</accession>
<feature type="compositionally biased region" description="Low complexity" evidence="1">
    <location>
        <begin position="225"/>
        <end position="251"/>
    </location>
</feature>
<dbReference type="KEGG" id="pamo:BAR1_06025"/>